<protein>
    <submittedName>
        <fullName evidence="2">Transposase</fullName>
    </submittedName>
</protein>
<evidence type="ECO:0000313" key="1">
    <source>
        <dbReference type="Proteomes" id="UP000036681"/>
    </source>
</evidence>
<organism evidence="1 2">
    <name type="scientific">Ascaris lumbricoides</name>
    <name type="common">Giant roundworm</name>
    <dbReference type="NCBI Taxonomy" id="6252"/>
    <lineage>
        <taxon>Eukaryota</taxon>
        <taxon>Metazoa</taxon>
        <taxon>Ecdysozoa</taxon>
        <taxon>Nematoda</taxon>
        <taxon>Chromadorea</taxon>
        <taxon>Rhabditida</taxon>
        <taxon>Spirurina</taxon>
        <taxon>Ascaridomorpha</taxon>
        <taxon>Ascaridoidea</taxon>
        <taxon>Ascarididae</taxon>
        <taxon>Ascaris</taxon>
    </lineage>
</organism>
<proteinExistence type="predicted"/>
<keyword evidence="1" id="KW-1185">Reference proteome</keyword>
<name>A0A0M3HMX2_ASCLU</name>
<sequence length="78" mass="8451">MKLSQYESADSVHRHYFAPIVLAQGISLGAVRSKRTVNKSGSIGGGVLRDCNLTGKSWPSAIVTNCALMLKWRSSNTK</sequence>
<reference evidence="2" key="1">
    <citation type="submission" date="2017-02" db="UniProtKB">
        <authorList>
            <consortium name="WormBaseParasite"/>
        </authorList>
    </citation>
    <scope>IDENTIFICATION</scope>
</reference>
<accession>A0A0M3HMX2</accession>
<evidence type="ECO:0000313" key="2">
    <source>
        <dbReference type="WBParaSite" id="ALUE_0000294701-mRNA-1"/>
    </source>
</evidence>
<dbReference type="WBParaSite" id="ALUE_0000294701-mRNA-1">
    <property type="protein sequence ID" value="ALUE_0000294701-mRNA-1"/>
    <property type="gene ID" value="ALUE_0000294701"/>
</dbReference>
<dbReference type="AlphaFoldDB" id="A0A0M3HMX2"/>
<dbReference type="Proteomes" id="UP000036681">
    <property type="component" value="Unplaced"/>
</dbReference>